<dbReference type="InterPro" id="IPR001851">
    <property type="entry name" value="ABC_transp_permease"/>
</dbReference>
<keyword evidence="5 8" id="KW-0812">Transmembrane</keyword>
<feature type="transmembrane region" description="Helical" evidence="8">
    <location>
        <begin position="325"/>
        <end position="346"/>
    </location>
</feature>
<evidence type="ECO:0000256" key="1">
    <source>
        <dbReference type="ARBA" id="ARBA00004651"/>
    </source>
</evidence>
<dbReference type="Pfam" id="PF02653">
    <property type="entry name" value="BPD_transp_2"/>
    <property type="match status" value="1"/>
</dbReference>
<comment type="subcellular location">
    <subcellularLocation>
        <location evidence="1">Cell membrane</location>
        <topology evidence="1">Multi-pass membrane protein</topology>
    </subcellularLocation>
</comment>
<evidence type="ECO:0000256" key="8">
    <source>
        <dbReference type="SAM" id="Phobius"/>
    </source>
</evidence>
<keyword evidence="7 8" id="KW-0472">Membrane</keyword>
<evidence type="ECO:0000256" key="4">
    <source>
        <dbReference type="ARBA" id="ARBA00022519"/>
    </source>
</evidence>
<evidence type="ECO:0000313" key="10">
    <source>
        <dbReference type="Proteomes" id="UP000199632"/>
    </source>
</evidence>
<keyword evidence="2" id="KW-0813">Transport</keyword>
<protein>
    <submittedName>
        <fullName evidence="9">D-xylose transport system permease protein</fullName>
    </submittedName>
</protein>
<dbReference type="GO" id="GO:0022857">
    <property type="term" value="F:transmembrane transporter activity"/>
    <property type="evidence" value="ECO:0007669"/>
    <property type="project" value="InterPro"/>
</dbReference>
<keyword evidence="6 8" id="KW-1133">Transmembrane helix</keyword>
<feature type="transmembrane region" description="Helical" evidence="8">
    <location>
        <begin position="130"/>
        <end position="149"/>
    </location>
</feature>
<dbReference type="PANTHER" id="PTHR32196:SF21">
    <property type="entry name" value="ABC TRANSPORTER PERMEASE PROTEIN YPHD-RELATED"/>
    <property type="match status" value="1"/>
</dbReference>
<feature type="transmembrane region" description="Helical" evidence="8">
    <location>
        <begin position="169"/>
        <end position="192"/>
    </location>
</feature>
<dbReference type="GO" id="GO:0005886">
    <property type="term" value="C:plasma membrane"/>
    <property type="evidence" value="ECO:0007669"/>
    <property type="project" value="UniProtKB-SubCell"/>
</dbReference>
<feature type="transmembrane region" description="Helical" evidence="8">
    <location>
        <begin position="51"/>
        <end position="72"/>
    </location>
</feature>
<feature type="transmembrane region" description="Helical" evidence="8">
    <location>
        <begin position="247"/>
        <end position="270"/>
    </location>
</feature>
<feature type="transmembrane region" description="Helical" evidence="8">
    <location>
        <begin position="218"/>
        <end position="235"/>
    </location>
</feature>
<sequence>MTNPAAKPPAWRKALAPRAAGVVYAFIALLAVLTITSSVQGRPSYLSSVNLSNILEQSALIGILAIFMTVVLISGNFDLSVASTAALAGTVALKLIDGNGTFLAVLAAIACGALVGLVNALLVQKVGVNAFIVTLGTLTAVRGVVQAILDGKSITAHNTALLSFSTGRWELPVAVALVLGGALIALAVVLAVRSGPARTSAASSGADSSGAVREKLTATWPLWLGGLLILVIAGFRPNLLEQAVPVWIMLGLALVASLVLRFTVIGRNLYAVGGNAEAARLSGINVDRYKMGAFVLNGVLAAVVGVLYAGRFNSVDPTVLTGGELTVIAAAVLGGTSLFGGSGVVVKSVIGTLILFTLSNGFNVLNIGSNYQNVVQGTVLVAAASLYTATSQRDRALFRKRVARKTADPAPVLTKSSA</sequence>
<proteinExistence type="predicted"/>
<dbReference type="AlphaFoldDB" id="A0A1H3UC26"/>
<name>A0A1H3UC26_9ACTN</name>
<evidence type="ECO:0000256" key="5">
    <source>
        <dbReference type="ARBA" id="ARBA00022692"/>
    </source>
</evidence>
<evidence type="ECO:0000256" key="3">
    <source>
        <dbReference type="ARBA" id="ARBA00022475"/>
    </source>
</evidence>
<accession>A0A1H3UC26</accession>
<keyword evidence="10" id="KW-1185">Reference proteome</keyword>
<reference evidence="10" key="1">
    <citation type="submission" date="2016-10" db="EMBL/GenBank/DDBJ databases">
        <authorList>
            <person name="Varghese N."/>
            <person name="Submissions S."/>
        </authorList>
    </citation>
    <scope>NUCLEOTIDE SEQUENCE [LARGE SCALE GENOMIC DNA]</scope>
    <source>
        <strain evidence="10">DSM 44718</strain>
    </source>
</reference>
<dbReference type="RefSeq" id="WP_090801470.1">
    <property type="nucleotide sequence ID" value="NZ_FNQB01000004.1"/>
</dbReference>
<feature type="transmembrane region" description="Helical" evidence="8">
    <location>
        <begin position="102"/>
        <end position="123"/>
    </location>
</feature>
<evidence type="ECO:0000256" key="2">
    <source>
        <dbReference type="ARBA" id="ARBA00022448"/>
    </source>
</evidence>
<dbReference type="STRING" id="137265.SAMN05421684_6971"/>
<evidence type="ECO:0000313" key="9">
    <source>
        <dbReference type="EMBL" id="SDZ60012.1"/>
    </source>
</evidence>
<gene>
    <name evidence="9" type="ORF">SAMN05421684_6971</name>
</gene>
<keyword evidence="3" id="KW-1003">Cell membrane</keyword>
<dbReference type="EMBL" id="FNQB01000004">
    <property type="protein sequence ID" value="SDZ60012.1"/>
    <property type="molecule type" value="Genomic_DNA"/>
</dbReference>
<keyword evidence="4" id="KW-0997">Cell inner membrane</keyword>
<dbReference type="OrthoDB" id="9808136at2"/>
<feature type="transmembrane region" description="Helical" evidence="8">
    <location>
        <begin position="291"/>
        <end position="310"/>
    </location>
</feature>
<dbReference type="Proteomes" id="UP000199632">
    <property type="component" value="Unassembled WGS sequence"/>
</dbReference>
<dbReference type="PANTHER" id="PTHR32196">
    <property type="entry name" value="ABC TRANSPORTER PERMEASE PROTEIN YPHD-RELATED-RELATED"/>
    <property type="match status" value="1"/>
</dbReference>
<feature type="transmembrane region" description="Helical" evidence="8">
    <location>
        <begin position="21"/>
        <end position="39"/>
    </location>
</feature>
<organism evidence="9 10">
    <name type="scientific">Asanoa ishikariensis</name>
    <dbReference type="NCBI Taxonomy" id="137265"/>
    <lineage>
        <taxon>Bacteria</taxon>
        <taxon>Bacillati</taxon>
        <taxon>Actinomycetota</taxon>
        <taxon>Actinomycetes</taxon>
        <taxon>Micromonosporales</taxon>
        <taxon>Micromonosporaceae</taxon>
        <taxon>Asanoa</taxon>
    </lineage>
</organism>
<evidence type="ECO:0000256" key="7">
    <source>
        <dbReference type="ARBA" id="ARBA00023136"/>
    </source>
</evidence>
<dbReference type="CDD" id="cd06579">
    <property type="entry name" value="TM_PBP1_transp_AraH_like"/>
    <property type="match status" value="1"/>
</dbReference>
<evidence type="ECO:0000256" key="6">
    <source>
        <dbReference type="ARBA" id="ARBA00022989"/>
    </source>
</evidence>